<organism evidence="3 4">
    <name type="scientific">Ciona intestinalis</name>
    <name type="common">Transparent sea squirt</name>
    <name type="synonym">Ascidia intestinalis</name>
    <dbReference type="NCBI Taxonomy" id="7719"/>
    <lineage>
        <taxon>Eukaryota</taxon>
        <taxon>Metazoa</taxon>
        <taxon>Chordata</taxon>
        <taxon>Tunicata</taxon>
        <taxon>Ascidiacea</taxon>
        <taxon>Phlebobranchia</taxon>
        <taxon>Cionidae</taxon>
        <taxon>Ciona</taxon>
    </lineage>
</organism>
<name>H2Y314_CIOIN</name>
<evidence type="ECO:0008006" key="5">
    <source>
        <dbReference type="Google" id="ProtNLM"/>
    </source>
</evidence>
<reference evidence="4" key="1">
    <citation type="journal article" date="2002" name="Science">
        <title>The draft genome of Ciona intestinalis: insights into chordate and vertebrate origins.</title>
        <authorList>
            <person name="Dehal P."/>
            <person name="Satou Y."/>
            <person name="Campbell R.K."/>
            <person name="Chapman J."/>
            <person name="Degnan B."/>
            <person name="De Tomaso A."/>
            <person name="Davidson B."/>
            <person name="Di Gregorio A."/>
            <person name="Gelpke M."/>
            <person name="Goodstein D.M."/>
            <person name="Harafuji N."/>
            <person name="Hastings K.E."/>
            <person name="Ho I."/>
            <person name="Hotta K."/>
            <person name="Huang W."/>
            <person name="Kawashima T."/>
            <person name="Lemaire P."/>
            <person name="Martinez D."/>
            <person name="Meinertzhagen I.A."/>
            <person name="Necula S."/>
            <person name="Nonaka M."/>
            <person name="Putnam N."/>
            <person name="Rash S."/>
            <person name="Saiga H."/>
            <person name="Satake M."/>
            <person name="Terry A."/>
            <person name="Yamada L."/>
            <person name="Wang H.G."/>
            <person name="Awazu S."/>
            <person name="Azumi K."/>
            <person name="Boore J."/>
            <person name="Branno M."/>
            <person name="Chin-Bow S."/>
            <person name="DeSantis R."/>
            <person name="Doyle S."/>
            <person name="Francino P."/>
            <person name="Keys D.N."/>
            <person name="Haga S."/>
            <person name="Hayashi H."/>
            <person name="Hino K."/>
            <person name="Imai K.S."/>
            <person name="Inaba K."/>
            <person name="Kano S."/>
            <person name="Kobayashi K."/>
            <person name="Kobayashi M."/>
            <person name="Lee B.I."/>
            <person name="Makabe K.W."/>
            <person name="Manohar C."/>
            <person name="Matassi G."/>
            <person name="Medina M."/>
            <person name="Mochizuki Y."/>
            <person name="Mount S."/>
            <person name="Morishita T."/>
            <person name="Miura S."/>
            <person name="Nakayama A."/>
            <person name="Nishizaka S."/>
            <person name="Nomoto H."/>
            <person name="Ohta F."/>
            <person name="Oishi K."/>
            <person name="Rigoutsos I."/>
            <person name="Sano M."/>
            <person name="Sasaki A."/>
            <person name="Sasakura Y."/>
            <person name="Shoguchi E."/>
            <person name="Shin-i T."/>
            <person name="Spagnuolo A."/>
            <person name="Stainier D."/>
            <person name="Suzuki M.M."/>
            <person name="Tassy O."/>
            <person name="Takatori N."/>
            <person name="Tokuoka M."/>
            <person name="Yagi K."/>
            <person name="Yoshizaki F."/>
            <person name="Wada S."/>
            <person name="Zhang C."/>
            <person name="Hyatt P.D."/>
            <person name="Larimer F."/>
            <person name="Detter C."/>
            <person name="Doggett N."/>
            <person name="Glavina T."/>
            <person name="Hawkins T."/>
            <person name="Richardson P."/>
            <person name="Lucas S."/>
            <person name="Kohara Y."/>
            <person name="Levine M."/>
            <person name="Satoh N."/>
            <person name="Rokhsar D.S."/>
        </authorList>
    </citation>
    <scope>NUCLEOTIDE SEQUENCE [LARGE SCALE GENOMIC DNA]</scope>
</reference>
<keyword evidence="2" id="KW-1133">Transmembrane helix</keyword>
<protein>
    <recommendedName>
        <fullName evidence="5">SEFIR domain-containing protein</fullName>
    </recommendedName>
</protein>
<accession>H2Y314</accession>
<feature type="transmembrane region" description="Helical" evidence="2">
    <location>
        <begin position="35"/>
        <end position="56"/>
    </location>
</feature>
<dbReference type="Proteomes" id="UP000008144">
    <property type="component" value="Chromosome 7"/>
</dbReference>
<dbReference type="AlphaFoldDB" id="H2Y314"/>
<keyword evidence="2" id="KW-0812">Transmembrane</keyword>
<dbReference type="HOGENOM" id="CLU_1399155_0_0_1"/>
<reference evidence="3" key="3">
    <citation type="submission" date="2025-08" db="UniProtKB">
        <authorList>
            <consortium name="Ensembl"/>
        </authorList>
    </citation>
    <scope>IDENTIFICATION</scope>
</reference>
<keyword evidence="4" id="KW-1185">Reference proteome</keyword>
<keyword evidence="2" id="KW-0472">Membrane</keyword>
<evidence type="ECO:0000313" key="4">
    <source>
        <dbReference type="Proteomes" id="UP000008144"/>
    </source>
</evidence>
<dbReference type="EMBL" id="EAAA01002332">
    <property type="status" value="NOT_ANNOTATED_CDS"/>
    <property type="molecule type" value="Genomic_DNA"/>
</dbReference>
<evidence type="ECO:0000256" key="1">
    <source>
        <dbReference type="SAM" id="MobiDB-lite"/>
    </source>
</evidence>
<evidence type="ECO:0000313" key="3">
    <source>
        <dbReference type="Ensembl" id="ENSCINP00000036299.1"/>
    </source>
</evidence>
<reference evidence="3" key="2">
    <citation type="journal article" date="2008" name="Genome Biol.">
        <title>Improved genome assembly and evidence-based global gene model set for the chordate Ciona intestinalis: new insight into intron and operon populations.</title>
        <authorList>
            <person name="Satou Y."/>
            <person name="Mineta K."/>
            <person name="Ogasawara M."/>
            <person name="Sasakura Y."/>
            <person name="Shoguchi E."/>
            <person name="Ueno K."/>
            <person name="Yamada L."/>
            <person name="Matsumoto J."/>
            <person name="Wasserscheid J."/>
            <person name="Dewar K."/>
            <person name="Wiley G.B."/>
            <person name="Macmil S.L."/>
            <person name="Roe B.A."/>
            <person name="Zeller R.W."/>
            <person name="Hastings K.E."/>
            <person name="Lemaire P."/>
            <person name="Lindquist E."/>
            <person name="Endo T."/>
            <person name="Hotta K."/>
            <person name="Inaba K."/>
        </authorList>
    </citation>
    <scope>NUCLEOTIDE SEQUENCE [LARGE SCALE GENOMIC DNA]</scope>
    <source>
        <strain evidence="3">wild type</strain>
    </source>
</reference>
<evidence type="ECO:0000256" key="2">
    <source>
        <dbReference type="SAM" id="Phobius"/>
    </source>
</evidence>
<proteinExistence type="predicted"/>
<sequence length="195" mass="22446">MIGLFSDDFDTDDEDYPSHDSNTEEPPTFTIYKSLIVVSVTASIITLGFLVGMMYVRHTGILPPFLRKKEKVSATQTLFLLSSMETNQLYKEVSNVIVSIFNKNDTKFNLRCSTSMGCEYSWFKEQVDQCQHIVLICTPCCSEYSLFQKLDSFYAGVEYAIKQGKFYPAYQDKQVSVVYFNQESKFYFPELLNVC</sequence>
<dbReference type="InParanoid" id="H2Y314"/>
<dbReference type="Ensembl" id="ENSCINT00000037188.1">
    <property type="protein sequence ID" value="ENSCINP00000036299.1"/>
    <property type="gene ID" value="ENSCING00000020107.1"/>
</dbReference>
<reference evidence="3" key="4">
    <citation type="submission" date="2025-09" db="UniProtKB">
        <authorList>
            <consortium name="Ensembl"/>
        </authorList>
    </citation>
    <scope>IDENTIFICATION</scope>
</reference>
<feature type="region of interest" description="Disordered" evidence="1">
    <location>
        <begin position="1"/>
        <end position="25"/>
    </location>
</feature>